<proteinExistence type="predicted"/>
<feature type="transmembrane region" description="Helical" evidence="1">
    <location>
        <begin position="54"/>
        <end position="77"/>
    </location>
</feature>
<keyword evidence="1" id="KW-0472">Membrane</keyword>
<dbReference type="EMBL" id="JBHUHT010000017">
    <property type="protein sequence ID" value="MFD2097398.1"/>
    <property type="molecule type" value="Genomic_DNA"/>
</dbReference>
<feature type="transmembrane region" description="Helical" evidence="1">
    <location>
        <begin position="221"/>
        <end position="244"/>
    </location>
</feature>
<feature type="transmembrane region" description="Helical" evidence="1">
    <location>
        <begin position="355"/>
        <end position="372"/>
    </location>
</feature>
<reference evidence="3" key="1">
    <citation type="journal article" date="2019" name="Int. J. Syst. Evol. Microbiol.">
        <title>The Global Catalogue of Microorganisms (GCM) 10K type strain sequencing project: providing services to taxonomists for standard genome sequencing and annotation.</title>
        <authorList>
            <consortium name="The Broad Institute Genomics Platform"/>
            <consortium name="The Broad Institute Genome Sequencing Center for Infectious Disease"/>
            <person name="Wu L."/>
            <person name="Ma J."/>
        </authorList>
    </citation>
    <scope>NUCLEOTIDE SEQUENCE [LARGE SCALE GENOMIC DNA]</scope>
    <source>
        <strain evidence="3">CGMCC 1.10992</strain>
    </source>
</reference>
<feature type="transmembrane region" description="Helical" evidence="1">
    <location>
        <begin position="165"/>
        <end position="184"/>
    </location>
</feature>
<dbReference type="Pfam" id="PF11840">
    <property type="entry name" value="DUF3360"/>
    <property type="match status" value="1"/>
</dbReference>
<keyword evidence="1" id="KW-1133">Transmembrane helix</keyword>
<evidence type="ECO:0000313" key="2">
    <source>
        <dbReference type="EMBL" id="MFD2097398.1"/>
    </source>
</evidence>
<keyword evidence="3" id="KW-1185">Reference proteome</keyword>
<protein>
    <submittedName>
        <fullName evidence="2">DUF3360 family protein</fullName>
    </submittedName>
</protein>
<name>A0ABW4XQM9_9GAMM</name>
<dbReference type="RefSeq" id="WP_345340561.1">
    <property type="nucleotide sequence ID" value="NZ_BAABLI010000015.1"/>
</dbReference>
<feature type="transmembrane region" description="Helical" evidence="1">
    <location>
        <begin position="414"/>
        <end position="436"/>
    </location>
</feature>
<dbReference type="InterPro" id="IPR021794">
    <property type="entry name" value="DUF3360"/>
</dbReference>
<keyword evidence="1" id="KW-0812">Transmembrane</keyword>
<feature type="transmembrane region" description="Helical" evidence="1">
    <location>
        <begin position="196"/>
        <end position="214"/>
    </location>
</feature>
<feature type="transmembrane region" description="Helical" evidence="1">
    <location>
        <begin position="272"/>
        <end position="290"/>
    </location>
</feature>
<sequence>MSKKNKTFYRDMRRKAQEFESREEFLNHDLKIMSFRRWGIHLPFRDYSVEIEDWVPALAATIGKVVMVAAMVAAFAAEFGLSAEFVAENVRYELLIAGALFVILFSAILNPNANLAGTHGPMIPLIPLIAAAGGHPLALGIMVCVFGLILAYTKGGSKLMTLTGVGVRGGLLIYLGAFGLMGQINKTEAWASSSDQGYISFAVIGITVLVYAYLAKVGKRWLAIPLCSALAGIVAFAFGADFAFSSEPGLPHFSPFYWWGEDTGWQLGWPNLNHFIAVMPFALLAVAMWSPDYLGHRVFQELNYPKEAKGVLMDVDDTMVGASIRQGVGSFLGGGNLASSWGTYMIPAAIAKRPIPGGALLTGILCILAAVLGYPMDLAMWEPVLRVALIVGVFLPLLEAGMQMIHKHKDSQSAGICIFACAFVNPVFGWATTMLLDNMGFIGDKERAKELSNKDKYLIPGIAFVVCVGSLAAVGQLPGIPGLIGN</sequence>
<feature type="transmembrane region" description="Helical" evidence="1">
    <location>
        <begin position="89"/>
        <end position="109"/>
    </location>
</feature>
<evidence type="ECO:0000313" key="3">
    <source>
        <dbReference type="Proteomes" id="UP001597380"/>
    </source>
</evidence>
<organism evidence="2 3">
    <name type="scientific">Corallincola platygyrae</name>
    <dbReference type="NCBI Taxonomy" id="1193278"/>
    <lineage>
        <taxon>Bacteria</taxon>
        <taxon>Pseudomonadati</taxon>
        <taxon>Pseudomonadota</taxon>
        <taxon>Gammaproteobacteria</taxon>
        <taxon>Alteromonadales</taxon>
        <taxon>Psychromonadaceae</taxon>
        <taxon>Corallincola</taxon>
    </lineage>
</organism>
<dbReference type="Proteomes" id="UP001597380">
    <property type="component" value="Unassembled WGS sequence"/>
</dbReference>
<feature type="transmembrane region" description="Helical" evidence="1">
    <location>
        <begin position="384"/>
        <end position="402"/>
    </location>
</feature>
<feature type="transmembrane region" description="Helical" evidence="1">
    <location>
        <begin position="456"/>
        <end position="474"/>
    </location>
</feature>
<comment type="caution">
    <text evidence="2">The sequence shown here is derived from an EMBL/GenBank/DDBJ whole genome shotgun (WGS) entry which is preliminary data.</text>
</comment>
<feature type="transmembrane region" description="Helical" evidence="1">
    <location>
        <begin position="129"/>
        <end position="153"/>
    </location>
</feature>
<accession>A0ABW4XQM9</accession>
<gene>
    <name evidence="2" type="ORF">ACFSJ3_15475</name>
</gene>
<evidence type="ECO:0000256" key="1">
    <source>
        <dbReference type="SAM" id="Phobius"/>
    </source>
</evidence>